<dbReference type="Proteomes" id="UP000231644">
    <property type="component" value="Unassembled WGS sequence"/>
</dbReference>
<protein>
    <submittedName>
        <fullName evidence="2">Uncharacterized protein</fullName>
    </submittedName>
</protein>
<proteinExistence type="predicted"/>
<organism evidence="2 3">
    <name type="scientific">Pseudooceanicola nitratireducens</name>
    <dbReference type="NCBI Taxonomy" id="517719"/>
    <lineage>
        <taxon>Bacteria</taxon>
        <taxon>Pseudomonadati</taxon>
        <taxon>Pseudomonadota</taxon>
        <taxon>Alphaproteobacteria</taxon>
        <taxon>Rhodobacterales</taxon>
        <taxon>Paracoccaceae</taxon>
        <taxon>Pseudooceanicola</taxon>
    </lineage>
</organism>
<reference evidence="2 3" key="1">
    <citation type="submission" date="2016-10" db="EMBL/GenBank/DDBJ databases">
        <authorList>
            <person name="de Groot N.N."/>
        </authorList>
    </citation>
    <scope>NUCLEOTIDE SEQUENCE [LARGE SCALE GENOMIC DNA]</scope>
    <source>
        <strain evidence="2 3">DSM 29619</strain>
    </source>
</reference>
<accession>A0A1I1JQ58</accession>
<evidence type="ECO:0000313" key="2">
    <source>
        <dbReference type="EMBL" id="SFC50704.1"/>
    </source>
</evidence>
<sequence>MPILAEIVASATRKATTYAVSAASVSDTSLATALAISSACSLTMPRNNQKPPKAITARKISKTVKDTATGSKLGSVPIRFHLSRTTNKTTTFNMIAAVDNVSAKSMRDLSLLDRMKLISKKSTLLCVKEPKYTIRISYSHIRSTSPPPPRSPAASPRPSCPRPCRRPPSAGCPRTGPGGAQGSPSTIG</sequence>
<dbReference type="AlphaFoldDB" id="A0A1I1JQ58"/>
<evidence type="ECO:0000256" key="1">
    <source>
        <dbReference type="SAM" id="MobiDB-lite"/>
    </source>
</evidence>
<gene>
    <name evidence="2" type="ORF">SAMN05421762_1147</name>
</gene>
<name>A0A1I1JQ58_9RHOB</name>
<dbReference type="EMBL" id="FOLX01000001">
    <property type="protein sequence ID" value="SFC50704.1"/>
    <property type="molecule type" value="Genomic_DNA"/>
</dbReference>
<keyword evidence="3" id="KW-1185">Reference proteome</keyword>
<evidence type="ECO:0000313" key="3">
    <source>
        <dbReference type="Proteomes" id="UP000231644"/>
    </source>
</evidence>
<feature type="region of interest" description="Disordered" evidence="1">
    <location>
        <begin position="138"/>
        <end position="188"/>
    </location>
</feature>